<protein>
    <recommendedName>
        <fullName evidence="2">W2 domain-containing protein</fullName>
    </recommendedName>
</protein>
<comment type="caution">
    <text evidence="3">The sequence shown here is derived from an EMBL/GenBank/DDBJ whole genome shotgun (WGS) entry which is preliminary data.</text>
</comment>
<dbReference type="CDD" id="cd11559">
    <property type="entry name" value="W2_eIF4G1_like"/>
    <property type="match status" value="1"/>
</dbReference>
<evidence type="ECO:0000259" key="2">
    <source>
        <dbReference type="PROSITE" id="PS51363"/>
    </source>
</evidence>
<dbReference type="Gene3D" id="1.25.40.180">
    <property type="match status" value="1"/>
</dbReference>
<accession>A0A5C6NLT8</accession>
<feature type="compositionally biased region" description="Basic and acidic residues" evidence="1">
    <location>
        <begin position="47"/>
        <end position="57"/>
    </location>
</feature>
<feature type="compositionally biased region" description="Polar residues" evidence="1">
    <location>
        <begin position="110"/>
        <end position="130"/>
    </location>
</feature>
<dbReference type="Proteomes" id="UP000324091">
    <property type="component" value="Chromosome 2"/>
</dbReference>
<dbReference type="SUPFAM" id="SSF48371">
    <property type="entry name" value="ARM repeat"/>
    <property type="match status" value="1"/>
</dbReference>
<organism evidence="3 4">
    <name type="scientific">Takifugu flavidus</name>
    <name type="common">sansaifugu</name>
    <dbReference type="NCBI Taxonomy" id="433684"/>
    <lineage>
        <taxon>Eukaryota</taxon>
        <taxon>Metazoa</taxon>
        <taxon>Chordata</taxon>
        <taxon>Craniata</taxon>
        <taxon>Vertebrata</taxon>
        <taxon>Euteleostomi</taxon>
        <taxon>Actinopterygii</taxon>
        <taxon>Neopterygii</taxon>
        <taxon>Teleostei</taxon>
        <taxon>Neoteleostei</taxon>
        <taxon>Acanthomorphata</taxon>
        <taxon>Eupercaria</taxon>
        <taxon>Tetraodontiformes</taxon>
        <taxon>Tetradontoidea</taxon>
        <taxon>Tetraodontidae</taxon>
        <taxon>Takifugu</taxon>
    </lineage>
</organism>
<proteinExistence type="predicted"/>
<keyword evidence="4" id="KW-1185">Reference proteome</keyword>
<dbReference type="InterPro" id="IPR003307">
    <property type="entry name" value="W2_domain"/>
</dbReference>
<dbReference type="Pfam" id="PF02020">
    <property type="entry name" value="W2"/>
    <property type="match status" value="1"/>
</dbReference>
<dbReference type="InterPro" id="IPR016024">
    <property type="entry name" value="ARM-type_fold"/>
</dbReference>
<sequence length="290" mass="32047">MGENKQPKVMKNNQPISTKAKDKKVFVKKTCNDFLKDGCISSLQKPPQKDGGGRVDSDDVPSGSNKQSELKGSKEEVAVSKDVKKPKVTATPDVASQEVVEEEEAEFTRSGDQGESAPSPSALQTPSVQEAENEMEITVGNEVTEALSRLLLGKSTNRQMMAWIESNLDKRQRESAQFVRALVTSVCQAAISATSGSVHHVNACDLMERSEVLRKYLSDGQKELEALHALEELLERMERPHKVLHLLFDVLFDEGIIKEDTFHECKGAAEQSGRGLVLQSVTDFFDWLSK</sequence>
<dbReference type="EMBL" id="RHFK02000012">
    <property type="protein sequence ID" value="TWW67571.1"/>
    <property type="molecule type" value="Genomic_DNA"/>
</dbReference>
<feature type="region of interest" description="Disordered" evidence="1">
    <location>
        <begin position="1"/>
        <end position="23"/>
    </location>
</feature>
<feature type="domain" description="W2" evidence="2">
    <location>
        <begin position="129"/>
        <end position="290"/>
    </location>
</feature>
<reference evidence="3 4" key="1">
    <citation type="submission" date="2019-04" db="EMBL/GenBank/DDBJ databases">
        <title>Chromosome genome assembly for Takifugu flavidus.</title>
        <authorList>
            <person name="Xiao S."/>
        </authorList>
    </citation>
    <scope>NUCLEOTIDE SEQUENCE [LARGE SCALE GENOMIC DNA]</scope>
    <source>
        <strain evidence="3">HTHZ2018</strain>
        <tissue evidence="3">Muscle</tissue>
    </source>
</reference>
<gene>
    <name evidence="3" type="ORF">D4764_02G0006120</name>
</gene>
<dbReference type="FunFam" id="1.25.40.180:FF:000042">
    <property type="entry name" value="Eukaryotic translation initiation factor 4 gamma"/>
    <property type="match status" value="1"/>
</dbReference>
<feature type="region of interest" description="Disordered" evidence="1">
    <location>
        <begin position="37"/>
        <end position="132"/>
    </location>
</feature>
<name>A0A5C6NLT8_9TELE</name>
<evidence type="ECO:0000256" key="1">
    <source>
        <dbReference type="SAM" id="MobiDB-lite"/>
    </source>
</evidence>
<feature type="compositionally biased region" description="Basic and acidic residues" evidence="1">
    <location>
        <begin position="68"/>
        <end position="85"/>
    </location>
</feature>
<dbReference type="SMART" id="SM00515">
    <property type="entry name" value="eIF5C"/>
    <property type="match status" value="1"/>
</dbReference>
<evidence type="ECO:0000313" key="3">
    <source>
        <dbReference type="EMBL" id="TWW67571.1"/>
    </source>
</evidence>
<dbReference type="PROSITE" id="PS51363">
    <property type="entry name" value="W2"/>
    <property type="match status" value="1"/>
</dbReference>
<evidence type="ECO:0000313" key="4">
    <source>
        <dbReference type="Proteomes" id="UP000324091"/>
    </source>
</evidence>
<dbReference type="AlphaFoldDB" id="A0A5C6NLT8"/>